<dbReference type="EMBL" id="OW152815">
    <property type="protein sequence ID" value="CAH2063724.1"/>
    <property type="molecule type" value="Genomic_DNA"/>
</dbReference>
<reference evidence="2" key="1">
    <citation type="submission" date="2022-03" db="EMBL/GenBank/DDBJ databases">
        <authorList>
            <person name="Martin H S."/>
        </authorList>
    </citation>
    <scope>NUCLEOTIDE SEQUENCE</scope>
</reference>
<feature type="compositionally biased region" description="Polar residues" evidence="1">
    <location>
        <begin position="12"/>
        <end position="29"/>
    </location>
</feature>
<keyword evidence="3" id="KW-1185">Reference proteome</keyword>
<feature type="non-terminal residue" evidence="2">
    <location>
        <position position="87"/>
    </location>
</feature>
<gene>
    <name evidence="2" type="ORF">IPOD504_LOCUS12645</name>
</gene>
<feature type="region of interest" description="Disordered" evidence="1">
    <location>
        <begin position="59"/>
        <end position="87"/>
    </location>
</feature>
<name>A0ABN8IV21_9NEOP</name>
<evidence type="ECO:0000313" key="2">
    <source>
        <dbReference type="EMBL" id="CAH2063724.1"/>
    </source>
</evidence>
<proteinExistence type="predicted"/>
<evidence type="ECO:0000256" key="1">
    <source>
        <dbReference type="SAM" id="MobiDB-lite"/>
    </source>
</evidence>
<evidence type="ECO:0000313" key="3">
    <source>
        <dbReference type="Proteomes" id="UP000837857"/>
    </source>
</evidence>
<dbReference type="Proteomes" id="UP000837857">
    <property type="component" value="Chromosome 3"/>
</dbReference>
<feature type="region of interest" description="Disordered" evidence="1">
    <location>
        <begin position="1"/>
        <end position="33"/>
    </location>
</feature>
<accession>A0ABN8IV21</accession>
<protein>
    <submittedName>
        <fullName evidence="2">Uncharacterized protein</fullName>
    </submittedName>
</protein>
<organism evidence="2 3">
    <name type="scientific">Iphiclides podalirius</name>
    <name type="common">scarce swallowtail</name>
    <dbReference type="NCBI Taxonomy" id="110791"/>
    <lineage>
        <taxon>Eukaryota</taxon>
        <taxon>Metazoa</taxon>
        <taxon>Ecdysozoa</taxon>
        <taxon>Arthropoda</taxon>
        <taxon>Hexapoda</taxon>
        <taxon>Insecta</taxon>
        <taxon>Pterygota</taxon>
        <taxon>Neoptera</taxon>
        <taxon>Endopterygota</taxon>
        <taxon>Lepidoptera</taxon>
        <taxon>Glossata</taxon>
        <taxon>Ditrysia</taxon>
        <taxon>Papilionoidea</taxon>
        <taxon>Papilionidae</taxon>
        <taxon>Papilioninae</taxon>
        <taxon>Iphiclides</taxon>
    </lineage>
</organism>
<sequence>MKASSRRGAAKNPTTQRVQYGPPHNSTGVGHSGTALNIDRWAKEVLMFIRGTSLGRRTLGGQNRYWPVSSERRTTPPRRSKPIYNTY</sequence>